<dbReference type="PANTHER" id="PTHR24414">
    <property type="entry name" value="F-BOX/KELCH-REPEAT PROTEIN SKIP4"/>
    <property type="match status" value="1"/>
</dbReference>
<keyword evidence="3" id="KW-1185">Reference proteome</keyword>
<proteinExistence type="predicted"/>
<reference evidence="2" key="1">
    <citation type="submission" date="2020-01" db="EMBL/GenBank/DDBJ databases">
        <authorList>
            <person name="Mishra B."/>
        </authorList>
    </citation>
    <scope>NUCLEOTIDE SEQUENCE [LARGE SCALE GENOMIC DNA]</scope>
</reference>
<dbReference type="OrthoDB" id="1067512at2759"/>
<dbReference type="InterPro" id="IPR057499">
    <property type="entry name" value="Kelch_FKB95"/>
</dbReference>
<name>A0A6D2LN37_9BRAS</name>
<dbReference type="Pfam" id="PF25210">
    <property type="entry name" value="Kelch_FKB95"/>
    <property type="match status" value="1"/>
</dbReference>
<accession>A0A6D2LN37</accession>
<evidence type="ECO:0000313" key="2">
    <source>
        <dbReference type="EMBL" id="CAA7061764.1"/>
    </source>
</evidence>
<dbReference type="EMBL" id="CACVBM020001895">
    <property type="protein sequence ID" value="CAA7061764.1"/>
    <property type="molecule type" value="Genomic_DNA"/>
</dbReference>
<evidence type="ECO:0000313" key="3">
    <source>
        <dbReference type="Proteomes" id="UP000467841"/>
    </source>
</evidence>
<dbReference type="PANTHER" id="PTHR24414:SF99">
    <property type="entry name" value="F-BOX DOMAIN-CONTAINING PROTEIN"/>
    <property type="match status" value="1"/>
</dbReference>
<protein>
    <recommendedName>
        <fullName evidence="1">FKB95-like N-terminal Kelch domain-containing protein</fullName>
    </recommendedName>
</protein>
<dbReference type="InterPro" id="IPR015915">
    <property type="entry name" value="Kelch-typ_b-propeller"/>
</dbReference>
<comment type="caution">
    <text evidence="2">The sequence shown here is derived from an EMBL/GenBank/DDBJ whole genome shotgun (WGS) entry which is preliminary data.</text>
</comment>
<dbReference type="InterPro" id="IPR050354">
    <property type="entry name" value="F-box/kelch-repeat_ARATH"/>
</dbReference>
<dbReference type="SUPFAM" id="SSF117281">
    <property type="entry name" value="Kelch motif"/>
    <property type="match status" value="1"/>
</dbReference>
<organism evidence="2 3">
    <name type="scientific">Microthlaspi erraticum</name>
    <dbReference type="NCBI Taxonomy" id="1685480"/>
    <lineage>
        <taxon>Eukaryota</taxon>
        <taxon>Viridiplantae</taxon>
        <taxon>Streptophyta</taxon>
        <taxon>Embryophyta</taxon>
        <taxon>Tracheophyta</taxon>
        <taxon>Spermatophyta</taxon>
        <taxon>Magnoliopsida</taxon>
        <taxon>eudicotyledons</taxon>
        <taxon>Gunneridae</taxon>
        <taxon>Pentapetalae</taxon>
        <taxon>rosids</taxon>
        <taxon>malvids</taxon>
        <taxon>Brassicales</taxon>
        <taxon>Brassicaceae</taxon>
        <taxon>Coluteocarpeae</taxon>
        <taxon>Microthlaspi</taxon>
    </lineage>
</organism>
<dbReference type="Proteomes" id="UP000467841">
    <property type="component" value="Unassembled WGS sequence"/>
</dbReference>
<evidence type="ECO:0000259" key="1">
    <source>
        <dbReference type="Pfam" id="PF25210"/>
    </source>
</evidence>
<dbReference type="AlphaFoldDB" id="A0A6D2LN37"/>
<gene>
    <name evidence="2" type="ORF">MERR_LOCUS49000</name>
</gene>
<feature type="domain" description="FKB95-like N-terminal Kelch" evidence="1">
    <location>
        <begin position="7"/>
        <end position="137"/>
    </location>
</feature>
<sequence length="155" mass="17882">MSVVSPSLDRKIYVRSVGHVIVYDPRDGKCEKTEIPKEPYSRDVCVVDNVLYIYCIGVGLMWYNSKEKEWRVVNGISTLLWFPNFRLKVALAEYNGNLAVLQQLSLKKSETIVWCVMIALERNGEEITGKVAWFERLLSITDDYKIMHCLARTDS</sequence>